<name>A0A0G4B5C7_9BACT</name>
<organism evidence="3 4">
    <name type="scientific">Berkelbacteria bacterium GW2011_GWE1_39_12</name>
    <dbReference type="NCBI Taxonomy" id="1618337"/>
    <lineage>
        <taxon>Bacteria</taxon>
        <taxon>Candidatus Berkelbacteria</taxon>
    </lineage>
</organism>
<gene>
    <name evidence="3" type="ORF">UT28_C0001G0846</name>
</gene>
<feature type="region of interest" description="Disordered" evidence="2">
    <location>
        <begin position="143"/>
        <end position="162"/>
    </location>
</feature>
<evidence type="ECO:0000313" key="4">
    <source>
        <dbReference type="Proteomes" id="UP000035648"/>
    </source>
</evidence>
<dbReference type="STRING" id="1618337.UT28_C0001G0846"/>
<evidence type="ECO:0000256" key="2">
    <source>
        <dbReference type="SAM" id="MobiDB-lite"/>
    </source>
</evidence>
<feature type="coiled-coil region" evidence="1">
    <location>
        <begin position="13"/>
        <end position="64"/>
    </location>
</feature>
<evidence type="ECO:0000313" key="3">
    <source>
        <dbReference type="EMBL" id="AKM82623.1"/>
    </source>
</evidence>
<dbReference type="KEGG" id="bbgw:UT28_C0001G0846"/>
<evidence type="ECO:0000256" key="1">
    <source>
        <dbReference type="SAM" id="Coils"/>
    </source>
</evidence>
<protein>
    <submittedName>
        <fullName evidence="3">Uncharacterized protein</fullName>
    </submittedName>
</protein>
<dbReference type="AlphaFoldDB" id="A0A0G4B5C7"/>
<dbReference type="EMBL" id="CP011213">
    <property type="protein sequence ID" value="AKM82623.1"/>
    <property type="molecule type" value="Genomic_DNA"/>
</dbReference>
<proteinExistence type="predicted"/>
<reference evidence="3 4" key="1">
    <citation type="journal article" date="2015" name="Nature">
        <title>rRNA introns, odd ribosomes, and small enigmatic genomes across a large radiation of phyla.</title>
        <authorList>
            <person name="Brown C.T."/>
            <person name="Hug L.A."/>
            <person name="Thomas B.C."/>
            <person name="Sharon I."/>
            <person name="Castelle C.J."/>
            <person name="Singh A."/>
            <person name="Wilkins M.J."/>
            <person name="Williams K.H."/>
            <person name="Banfield J.F."/>
        </authorList>
    </citation>
    <scope>NUCLEOTIDE SEQUENCE [LARGE SCALE GENOMIC DNA]</scope>
</reference>
<accession>A0A0G4B5C7</accession>
<keyword evidence="1" id="KW-0175">Coiled coil</keyword>
<sequence length="162" mass="18781">MELSSIHKRMTEVENYKNENKVARETLKNELENNTQYLEASEEVKTATEKRKRIKNEILAQQETQKIIADIKENKEELDTLEEILSSEVVEYHKESNANEIEDADGDKRQFKIVVKFLPKKKNWDDRDEEGKYAAKVELDLPNLPTNGAEIESTTIEEPANS</sequence>
<feature type="compositionally biased region" description="Polar residues" evidence="2">
    <location>
        <begin position="152"/>
        <end position="162"/>
    </location>
</feature>
<dbReference type="Proteomes" id="UP000035648">
    <property type="component" value="Chromosome"/>
</dbReference>